<name>A0AAV9JZI5_9PEZI</name>
<comment type="similarity">
    <text evidence="2 8">Belongs to the Mediator complex subunit 6 family.</text>
</comment>
<evidence type="ECO:0000313" key="10">
    <source>
        <dbReference type="EMBL" id="KAK4550477.1"/>
    </source>
</evidence>
<dbReference type="GO" id="GO:0003712">
    <property type="term" value="F:transcription coregulator activity"/>
    <property type="evidence" value="ECO:0007669"/>
    <property type="project" value="InterPro"/>
</dbReference>
<dbReference type="PANTHER" id="PTHR13104">
    <property type="entry name" value="MED-6-RELATED"/>
    <property type="match status" value="1"/>
</dbReference>
<comment type="subcellular location">
    <subcellularLocation>
        <location evidence="1 8">Nucleus</location>
    </subcellularLocation>
</comment>
<gene>
    <name evidence="8" type="primary">MED6</name>
    <name evidence="10" type="ORF">LTR36_000056</name>
</gene>
<evidence type="ECO:0000256" key="9">
    <source>
        <dbReference type="SAM" id="MobiDB-lite"/>
    </source>
</evidence>
<organism evidence="10 11">
    <name type="scientific">Oleoguttula mirabilis</name>
    <dbReference type="NCBI Taxonomy" id="1507867"/>
    <lineage>
        <taxon>Eukaryota</taxon>
        <taxon>Fungi</taxon>
        <taxon>Dikarya</taxon>
        <taxon>Ascomycota</taxon>
        <taxon>Pezizomycotina</taxon>
        <taxon>Dothideomycetes</taxon>
        <taxon>Dothideomycetidae</taxon>
        <taxon>Mycosphaerellales</taxon>
        <taxon>Teratosphaeriaceae</taxon>
        <taxon>Oleoguttula</taxon>
    </lineage>
</organism>
<keyword evidence="11" id="KW-1185">Reference proteome</keyword>
<keyword evidence="6 8" id="KW-0539">Nucleus</keyword>
<comment type="caution">
    <text evidence="10">The sequence shown here is derived from an EMBL/GenBank/DDBJ whole genome shotgun (WGS) entry which is preliminary data.</text>
</comment>
<proteinExistence type="inferred from homology"/>
<evidence type="ECO:0000313" key="11">
    <source>
        <dbReference type="Proteomes" id="UP001324427"/>
    </source>
</evidence>
<feature type="region of interest" description="Disordered" evidence="9">
    <location>
        <begin position="302"/>
        <end position="377"/>
    </location>
</feature>
<feature type="compositionally biased region" description="Low complexity" evidence="9">
    <location>
        <begin position="358"/>
        <end position="377"/>
    </location>
</feature>
<dbReference type="AlphaFoldDB" id="A0AAV9JZI5"/>
<evidence type="ECO:0000256" key="7">
    <source>
        <dbReference type="ARBA" id="ARBA00031259"/>
    </source>
</evidence>
<dbReference type="Gene3D" id="3.10.450.580">
    <property type="entry name" value="Mediator complex, subunit Med6"/>
    <property type="match status" value="1"/>
</dbReference>
<evidence type="ECO:0000256" key="8">
    <source>
        <dbReference type="RuleBase" id="RU364143"/>
    </source>
</evidence>
<comment type="function">
    <text evidence="8">Component of the Mediator complex, a coactivator involved in the regulated transcription of nearly all RNA polymerase II-dependent genes. Mediator functions as a bridge to convey information from gene-specific regulatory proteins to the basal RNA polymerase II transcription machinery. Mediator is recruited to promoters by direct interactions with regulatory proteins and serves as a scaffold for the assembly of a functional preinitiation complex with RNA polymerase II and the general transcription factors.</text>
</comment>
<sequence>MAAQAPPLDEVVSSRPEMIGWWMSGEHNLPQPWLPMEERFIHRYFSEQPFFDWTTKNGLLLSHARKDRESFDTVHNRHAFERNLRKSPGTEYVIVGEPQQIPGAPLGQKNGMWVIRKQDRLREPKTSDSDNPYPSTLTLATYFIVGENVYQAPSVADVVGNRVLSAATHLSKFFDKAASLPSFSPTAGHTYLPQTTKPLSTSTAGSPARSREGSIAPGVDTQSLRSGSLAPESQSGTVSASTSAQDARLLAQSLQMAIQFNDEYMDENPILGEPGAFKFSSSTAAVKKRKADEEAVIVAAAAKAREQKETTASRPLTPKPEKAPSPPAVFTEAKTGQSAADKQRKEEKKRRRKSRPNAQSPATPASATSTQPPLSAI</sequence>
<evidence type="ECO:0000256" key="1">
    <source>
        <dbReference type="ARBA" id="ARBA00004123"/>
    </source>
</evidence>
<keyword evidence="5 8" id="KW-0804">Transcription</keyword>
<feature type="compositionally biased region" description="Polar residues" evidence="9">
    <location>
        <begin position="220"/>
        <end position="241"/>
    </location>
</feature>
<accession>A0AAV9JZI5</accession>
<evidence type="ECO:0000256" key="5">
    <source>
        <dbReference type="ARBA" id="ARBA00023163"/>
    </source>
</evidence>
<reference evidence="10 11" key="1">
    <citation type="submission" date="2021-11" db="EMBL/GenBank/DDBJ databases">
        <title>Black yeast isolated from Biological Soil Crust.</title>
        <authorList>
            <person name="Kurbessoian T."/>
        </authorList>
    </citation>
    <scope>NUCLEOTIDE SEQUENCE [LARGE SCALE GENOMIC DNA]</scope>
    <source>
        <strain evidence="10 11">CCFEE 5522</strain>
    </source>
</reference>
<evidence type="ECO:0000256" key="4">
    <source>
        <dbReference type="ARBA" id="ARBA00023015"/>
    </source>
</evidence>
<dbReference type="EMBL" id="JAVFHQ010000001">
    <property type="protein sequence ID" value="KAK4550477.1"/>
    <property type="molecule type" value="Genomic_DNA"/>
</dbReference>
<dbReference type="Proteomes" id="UP001324427">
    <property type="component" value="Unassembled WGS sequence"/>
</dbReference>
<feature type="compositionally biased region" description="Polar residues" evidence="9">
    <location>
        <begin position="189"/>
        <end position="205"/>
    </location>
</feature>
<protein>
    <recommendedName>
        <fullName evidence="3 8">Mediator of RNA polymerase II transcription subunit 6</fullName>
    </recommendedName>
    <alternativeName>
        <fullName evidence="7 8">Mediator complex subunit 6</fullName>
    </alternativeName>
</protein>
<dbReference type="InterPro" id="IPR007018">
    <property type="entry name" value="Mediator_Med6"/>
</dbReference>
<evidence type="ECO:0000256" key="3">
    <source>
        <dbReference type="ARBA" id="ARBA00020634"/>
    </source>
</evidence>
<dbReference type="GO" id="GO:0016592">
    <property type="term" value="C:mediator complex"/>
    <property type="evidence" value="ECO:0007669"/>
    <property type="project" value="InterPro"/>
</dbReference>
<dbReference type="InterPro" id="IPR038566">
    <property type="entry name" value="Mediator_Med6_sf"/>
</dbReference>
<keyword evidence="4 8" id="KW-0805">Transcription regulation</keyword>
<evidence type="ECO:0000256" key="2">
    <source>
        <dbReference type="ARBA" id="ARBA00007526"/>
    </source>
</evidence>
<keyword evidence="8" id="KW-0010">Activator</keyword>
<feature type="region of interest" description="Disordered" evidence="9">
    <location>
        <begin position="189"/>
        <end position="241"/>
    </location>
</feature>
<comment type="subunit">
    <text evidence="8">Component of the Mediator complex.</text>
</comment>
<dbReference type="Pfam" id="PF04934">
    <property type="entry name" value="Med6"/>
    <property type="match status" value="1"/>
</dbReference>
<dbReference type="GO" id="GO:0006357">
    <property type="term" value="P:regulation of transcription by RNA polymerase II"/>
    <property type="evidence" value="ECO:0007669"/>
    <property type="project" value="InterPro"/>
</dbReference>
<evidence type="ECO:0000256" key="6">
    <source>
        <dbReference type="ARBA" id="ARBA00023242"/>
    </source>
</evidence>